<dbReference type="EMBL" id="MNCJ02000331">
    <property type="protein sequence ID" value="KAF5760906.1"/>
    <property type="molecule type" value="Genomic_DNA"/>
</dbReference>
<evidence type="ECO:0000313" key="1">
    <source>
        <dbReference type="EMBL" id="KAF5760906.1"/>
    </source>
</evidence>
<comment type="caution">
    <text evidence="1">The sequence shown here is derived from an EMBL/GenBank/DDBJ whole genome shotgun (WGS) entry which is preliminary data.</text>
</comment>
<dbReference type="Gramene" id="mRNA:HanXRQr2_Chr16g0758921">
    <property type="protein sequence ID" value="CDS:HanXRQr2_Chr16g0758921.1"/>
    <property type="gene ID" value="HanXRQr2_Chr16g0758921"/>
</dbReference>
<reference evidence="1" key="2">
    <citation type="submission" date="2020-06" db="EMBL/GenBank/DDBJ databases">
        <title>Helianthus annuus Genome sequencing and assembly Release 2.</title>
        <authorList>
            <person name="Gouzy J."/>
            <person name="Langlade N."/>
            <person name="Munos S."/>
        </authorList>
    </citation>
    <scope>NUCLEOTIDE SEQUENCE</scope>
    <source>
        <tissue evidence="1">Leaves</tissue>
    </source>
</reference>
<protein>
    <submittedName>
        <fullName evidence="1">Uncharacterized protein</fullName>
    </submittedName>
</protein>
<evidence type="ECO:0000313" key="2">
    <source>
        <dbReference type="Proteomes" id="UP000215914"/>
    </source>
</evidence>
<accession>A0A9K3DSS5</accession>
<dbReference type="Proteomes" id="UP000215914">
    <property type="component" value="Unassembled WGS sequence"/>
</dbReference>
<dbReference type="AlphaFoldDB" id="A0A9K3DSS5"/>
<name>A0A9K3DSS5_HELAN</name>
<gene>
    <name evidence="1" type="ORF">HanXRQr2_Chr16g0758921</name>
</gene>
<organism evidence="1 2">
    <name type="scientific">Helianthus annuus</name>
    <name type="common">Common sunflower</name>
    <dbReference type="NCBI Taxonomy" id="4232"/>
    <lineage>
        <taxon>Eukaryota</taxon>
        <taxon>Viridiplantae</taxon>
        <taxon>Streptophyta</taxon>
        <taxon>Embryophyta</taxon>
        <taxon>Tracheophyta</taxon>
        <taxon>Spermatophyta</taxon>
        <taxon>Magnoliopsida</taxon>
        <taxon>eudicotyledons</taxon>
        <taxon>Gunneridae</taxon>
        <taxon>Pentapetalae</taxon>
        <taxon>asterids</taxon>
        <taxon>campanulids</taxon>
        <taxon>Asterales</taxon>
        <taxon>Asteraceae</taxon>
        <taxon>Asteroideae</taxon>
        <taxon>Heliantheae alliance</taxon>
        <taxon>Heliantheae</taxon>
        <taxon>Helianthus</taxon>
    </lineage>
</organism>
<proteinExistence type="predicted"/>
<reference evidence="1" key="1">
    <citation type="journal article" date="2017" name="Nature">
        <title>The sunflower genome provides insights into oil metabolism, flowering and Asterid evolution.</title>
        <authorList>
            <person name="Badouin H."/>
            <person name="Gouzy J."/>
            <person name="Grassa C.J."/>
            <person name="Murat F."/>
            <person name="Staton S.E."/>
            <person name="Cottret L."/>
            <person name="Lelandais-Briere C."/>
            <person name="Owens G.L."/>
            <person name="Carrere S."/>
            <person name="Mayjonade B."/>
            <person name="Legrand L."/>
            <person name="Gill N."/>
            <person name="Kane N.C."/>
            <person name="Bowers J.E."/>
            <person name="Hubner S."/>
            <person name="Bellec A."/>
            <person name="Berard A."/>
            <person name="Berges H."/>
            <person name="Blanchet N."/>
            <person name="Boniface M.C."/>
            <person name="Brunel D."/>
            <person name="Catrice O."/>
            <person name="Chaidir N."/>
            <person name="Claudel C."/>
            <person name="Donnadieu C."/>
            <person name="Faraut T."/>
            <person name="Fievet G."/>
            <person name="Helmstetter N."/>
            <person name="King M."/>
            <person name="Knapp S.J."/>
            <person name="Lai Z."/>
            <person name="Le Paslier M.C."/>
            <person name="Lippi Y."/>
            <person name="Lorenzon L."/>
            <person name="Mandel J.R."/>
            <person name="Marage G."/>
            <person name="Marchand G."/>
            <person name="Marquand E."/>
            <person name="Bret-Mestries E."/>
            <person name="Morien E."/>
            <person name="Nambeesan S."/>
            <person name="Nguyen T."/>
            <person name="Pegot-Espagnet P."/>
            <person name="Pouilly N."/>
            <person name="Raftis F."/>
            <person name="Sallet E."/>
            <person name="Schiex T."/>
            <person name="Thomas J."/>
            <person name="Vandecasteele C."/>
            <person name="Vares D."/>
            <person name="Vear F."/>
            <person name="Vautrin S."/>
            <person name="Crespi M."/>
            <person name="Mangin B."/>
            <person name="Burke J.M."/>
            <person name="Salse J."/>
            <person name="Munos S."/>
            <person name="Vincourt P."/>
            <person name="Rieseberg L.H."/>
            <person name="Langlade N.B."/>
        </authorList>
    </citation>
    <scope>NUCLEOTIDE SEQUENCE</scope>
    <source>
        <tissue evidence="1">Leaves</tissue>
    </source>
</reference>
<keyword evidence="2" id="KW-1185">Reference proteome</keyword>
<sequence length="184" mass="21384">MCVCVFQQSFSNSLCVHLSHTNTLHGYLYPYITGLVEGLDRWSEGSSIDDRELERSAWTSKDHPSMSMVEPWSNHIFRAPRRISCILRGYPSIQTTSCCPSQTRRIVDLVNLQTDFGHRLHTDRIQTKYRHKCTNKLPLGCSFVFIFYRCRLVLNFDGLWSSSYQNSDVLSSLQCRRIFKVFTS</sequence>